<gene>
    <name evidence="6" type="ORF">EMPS_00437</name>
</gene>
<feature type="transmembrane region" description="Helical" evidence="2">
    <location>
        <begin position="304"/>
        <end position="330"/>
    </location>
</feature>
<evidence type="ECO:0000256" key="1">
    <source>
        <dbReference type="SAM" id="MobiDB-lite"/>
    </source>
</evidence>
<proteinExistence type="predicted"/>
<evidence type="ECO:0000256" key="2">
    <source>
        <dbReference type="SAM" id="Phobius"/>
    </source>
</evidence>
<dbReference type="InterPro" id="IPR045122">
    <property type="entry name" value="Csc1-like"/>
</dbReference>
<feature type="domain" description="CSC1/OSCA1-like 7TM region" evidence="3">
    <location>
        <begin position="257"/>
        <end position="528"/>
    </location>
</feature>
<dbReference type="PANTHER" id="PTHR13018:SF139">
    <property type="entry name" value="PHOSPHATE METABOLISM PROTEIN 7"/>
    <property type="match status" value="1"/>
</dbReference>
<feature type="compositionally biased region" description="Polar residues" evidence="1">
    <location>
        <begin position="114"/>
        <end position="123"/>
    </location>
</feature>
<feature type="transmembrane region" description="Helical" evidence="2">
    <location>
        <begin position="351"/>
        <end position="377"/>
    </location>
</feature>
<name>A0A9P3H0X2_9FUNG</name>
<dbReference type="InterPro" id="IPR027815">
    <property type="entry name" value="CSC1/OSCA1-like_cyt"/>
</dbReference>
<reference evidence="6" key="1">
    <citation type="submission" date="2021-11" db="EMBL/GenBank/DDBJ databases">
        <authorList>
            <person name="Herlambang A."/>
            <person name="Guo Y."/>
            <person name="Takashima Y."/>
            <person name="Nishizawa T."/>
        </authorList>
    </citation>
    <scope>NUCLEOTIDE SEQUENCE</scope>
    <source>
        <strain evidence="6">E1425</strain>
    </source>
</reference>
<keyword evidence="2" id="KW-0812">Transmembrane</keyword>
<dbReference type="InterPro" id="IPR022257">
    <property type="entry name" value="PHM7_ext"/>
</dbReference>
<dbReference type="GO" id="GO:0005227">
    <property type="term" value="F:calcium-activated cation channel activity"/>
    <property type="evidence" value="ECO:0007669"/>
    <property type="project" value="InterPro"/>
</dbReference>
<dbReference type="Pfam" id="PF14703">
    <property type="entry name" value="PHM7_cyt"/>
    <property type="match status" value="1"/>
</dbReference>
<feature type="transmembrane region" description="Helical" evidence="2">
    <location>
        <begin position="471"/>
        <end position="492"/>
    </location>
</feature>
<feature type="transmembrane region" description="Helical" evidence="2">
    <location>
        <begin position="444"/>
        <end position="465"/>
    </location>
</feature>
<feature type="transmembrane region" description="Helical" evidence="2">
    <location>
        <begin position="260"/>
        <end position="284"/>
    </location>
</feature>
<dbReference type="EMBL" id="BQFW01000001">
    <property type="protein sequence ID" value="GJJ68091.1"/>
    <property type="molecule type" value="Genomic_DNA"/>
</dbReference>
<organism evidence="6 7">
    <name type="scientific">Entomortierella parvispora</name>
    <dbReference type="NCBI Taxonomy" id="205924"/>
    <lineage>
        <taxon>Eukaryota</taxon>
        <taxon>Fungi</taxon>
        <taxon>Fungi incertae sedis</taxon>
        <taxon>Mucoromycota</taxon>
        <taxon>Mortierellomycotina</taxon>
        <taxon>Mortierellomycetes</taxon>
        <taxon>Mortierellales</taxon>
        <taxon>Mortierellaceae</taxon>
        <taxon>Entomortierella</taxon>
    </lineage>
</organism>
<dbReference type="AlphaFoldDB" id="A0A9P3H0X2"/>
<feature type="compositionally biased region" description="Gly residues" evidence="1">
    <location>
        <begin position="581"/>
        <end position="608"/>
    </location>
</feature>
<sequence>MAACFLSIQRFITRRHQYLTSDRHSQSLQANTILVTGLPKGYDSTQSVQQAFGSFPGGLKRVWMAYGAQALQKECTKRIALTNKLETAECALIKSKLKLQQEEQGAEGRRRSEVSQGSTDLLRQQQQQANLATGDDAFPPEKRPKHRPATFPMTLFTSCCGAEKVDSINTYRSELSNMNSSILARQQAGLGAMHDNQDQDKMSSAFLQFNNQMGAHAAVQAVDKKATVSKGPGYLEVHPKDVIWDNLGLTPLSRLGRKTLATLLAVALIVLWAIPVAFVASVAKLDAIVQYAPFLKGVYSLPKVALGVIQGVLPPIGLAVLMMVLPMILYKLAHLGGAVLNSRKTLQVMTSYHWFSVVHVLLVTTLANGIFAAVQQIKNNPSQIMSMLASTLPQASTFFLSFILLSLIGIPMMLLQIGPLIMYHIGKFRSSTPRQMYATERTMGAVDWGTTIPVHTIAFAIGLIYSTIQPIILPFMVIYFGMYYLAFRHMFLYVYRQPFDTGGLIFPRIIDQVYVAVIIFELVMLGLFILQKAIGQSVVMFLAFVATVVMIAYTRHRLFKSPIKYVPTEVFDSRRLENGGGYGSTAGGGGGGGGGERGEGGEGGGGVGLEQPSGVIGQADPGNYRSAPIPISTSTSVENINPIPAQDSFHEKSPYMDPASPIPDPETSKEIYSPDPSAKSPVVALPSPSEYHGTTESPSLGTEQLHQSSTLSRQGSARSNISTDSPIPSIIVENTTHKTGTGSMTPTSSVLQNQHSSSSMSQSGTQQQQQHSHGQYHSQQSGQRHRPHAALLQPFGGGTGSSANSAWTAKSASLQVLGANQSILSSNDPAAETMVPDAYAYVNPGLWTQPQPVWLPKDPRGFAELETMELNNAGLATTTDSATMDSKGRIAVEVSQREVAPGDIYWE</sequence>
<keyword evidence="7" id="KW-1185">Reference proteome</keyword>
<feature type="region of interest" description="Disordered" evidence="1">
    <location>
        <begin position="101"/>
        <end position="149"/>
    </location>
</feature>
<reference evidence="6" key="2">
    <citation type="journal article" date="2022" name="Microbiol. Resour. Announc.">
        <title>Whole-Genome Sequence of Entomortierella parvispora E1425, a Mucoromycotan Fungus Associated with Burkholderiaceae-Related Endosymbiotic Bacteria.</title>
        <authorList>
            <person name="Herlambang A."/>
            <person name="Guo Y."/>
            <person name="Takashima Y."/>
            <person name="Narisawa K."/>
            <person name="Ohta H."/>
            <person name="Nishizawa T."/>
        </authorList>
    </citation>
    <scope>NUCLEOTIDE SEQUENCE</scope>
    <source>
        <strain evidence="6">E1425</strain>
    </source>
</reference>
<evidence type="ECO:0000313" key="6">
    <source>
        <dbReference type="EMBL" id="GJJ68091.1"/>
    </source>
</evidence>
<dbReference type="Proteomes" id="UP000827284">
    <property type="component" value="Unassembled WGS sequence"/>
</dbReference>
<dbReference type="GO" id="GO:0005886">
    <property type="term" value="C:plasma membrane"/>
    <property type="evidence" value="ECO:0007669"/>
    <property type="project" value="TreeGrafter"/>
</dbReference>
<feature type="region of interest" description="Disordered" evidence="1">
    <location>
        <begin position="581"/>
        <end position="805"/>
    </location>
</feature>
<evidence type="ECO:0000259" key="4">
    <source>
        <dbReference type="Pfam" id="PF12621"/>
    </source>
</evidence>
<dbReference type="PANTHER" id="PTHR13018">
    <property type="entry name" value="PROBABLE MEMBRANE PROTEIN DUF221-RELATED"/>
    <property type="match status" value="1"/>
</dbReference>
<accession>A0A9P3H0X2</accession>
<evidence type="ECO:0000259" key="3">
    <source>
        <dbReference type="Pfam" id="PF02714"/>
    </source>
</evidence>
<feature type="transmembrane region" description="Helical" evidence="2">
    <location>
        <begin position="537"/>
        <end position="554"/>
    </location>
</feature>
<dbReference type="Pfam" id="PF02714">
    <property type="entry name" value="RSN1_7TM"/>
    <property type="match status" value="1"/>
</dbReference>
<feature type="domain" description="10TM putative phosphate transporter extracellular tail" evidence="4">
    <location>
        <begin position="836"/>
        <end position="893"/>
    </location>
</feature>
<feature type="compositionally biased region" description="Low complexity" evidence="1">
    <location>
        <begin position="748"/>
        <end position="782"/>
    </location>
</feature>
<feature type="transmembrane region" description="Helical" evidence="2">
    <location>
        <begin position="513"/>
        <end position="531"/>
    </location>
</feature>
<keyword evidence="2" id="KW-1133">Transmembrane helix</keyword>
<protein>
    <submittedName>
        <fullName evidence="6">Calcium permeable stress-gated cation channel</fullName>
    </submittedName>
</protein>
<keyword evidence="2" id="KW-0472">Membrane</keyword>
<dbReference type="InterPro" id="IPR003864">
    <property type="entry name" value="CSC1/OSCA1-like_7TM"/>
</dbReference>
<dbReference type="OrthoDB" id="1076608at2759"/>
<evidence type="ECO:0000259" key="5">
    <source>
        <dbReference type="Pfam" id="PF14703"/>
    </source>
</evidence>
<comment type="caution">
    <text evidence="6">The sequence shown here is derived from an EMBL/GenBank/DDBJ whole genome shotgun (WGS) entry which is preliminary data.</text>
</comment>
<feature type="transmembrane region" description="Helical" evidence="2">
    <location>
        <begin position="397"/>
        <end position="423"/>
    </location>
</feature>
<feature type="compositionally biased region" description="Polar residues" evidence="1">
    <location>
        <begin position="692"/>
        <end position="747"/>
    </location>
</feature>
<feature type="domain" description="CSC1/OSCA1-like cytosolic" evidence="5">
    <location>
        <begin position="31"/>
        <end position="246"/>
    </location>
</feature>
<dbReference type="Pfam" id="PF12621">
    <property type="entry name" value="PHM7_ext"/>
    <property type="match status" value="1"/>
</dbReference>
<evidence type="ECO:0000313" key="7">
    <source>
        <dbReference type="Proteomes" id="UP000827284"/>
    </source>
</evidence>